<dbReference type="GO" id="GO:0051538">
    <property type="term" value="F:3 iron, 4 sulfur cluster binding"/>
    <property type="evidence" value="ECO:0007669"/>
    <property type="project" value="UniProtKB-KW"/>
</dbReference>
<dbReference type="FunFam" id="3.20.20.70:FF:000031">
    <property type="entry name" value="Glutamate synthase 1 [NADH]"/>
    <property type="match status" value="1"/>
</dbReference>
<evidence type="ECO:0000256" key="7">
    <source>
        <dbReference type="ARBA" id="ARBA00022630"/>
    </source>
</evidence>
<dbReference type="SUPFAM" id="SSF51395">
    <property type="entry name" value="FMN-linked oxidoreductases"/>
    <property type="match status" value="1"/>
</dbReference>
<dbReference type="InterPro" id="IPR002932">
    <property type="entry name" value="Glu_synthdom"/>
</dbReference>
<dbReference type="PANTHER" id="PTHR11938:SF133">
    <property type="entry name" value="GLUTAMATE SYNTHASE (NADH)"/>
    <property type="match status" value="1"/>
</dbReference>
<keyword evidence="10" id="KW-0274">FAD</keyword>
<keyword evidence="8" id="KW-0288">FMN</keyword>
<evidence type="ECO:0000256" key="13">
    <source>
        <dbReference type="ARBA" id="ARBA00023004"/>
    </source>
</evidence>
<dbReference type="Gene3D" id="2.160.20.60">
    <property type="entry name" value="Glutamate synthase, alpha subunit, C-terminal domain"/>
    <property type="match status" value="1"/>
</dbReference>
<keyword evidence="9" id="KW-0479">Metal-binding</keyword>
<keyword evidence="12" id="KW-0560">Oxidoreductase</keyword>
<dbReference type="NCBIfam" id="NF008730">
    <property type="entry name" value="PRK11750.1"/>
    <property type="match status" value="1"/>
</dbReference>
<keyword evidence="7" id="KW-0285">Flavoprotein</keyword>
<organism evidence="22">
    <name type="scientific">Magnetospirillum gryphiswaldense</name>
    <dbReference type="NCBI Taxonomy" id="55518"/>
    <lineage>
        <taxon>Bacteria</taxon>
        <taxon>Pseudomonadati</taxon>
        <taxon>Pseudomonadota</taxon>
        <taxon>Alphaproteobacteria</taxon>
        <taxon>Rhodospirillales</taxon>
        <taxon>Rhodospirillaceae</taxon>
        <taxon>Magnetospirillum</taxon>
    </lineage>
</organism>
<dbReference type="GO" id="GO:0046872">
    <property type="term" value="F:metal ion binding"/>
    <property type="evidence" value="ECO:0007669"/>
    <property type="project" value="UniProtKB-KW"/>
</dbReference>
<evidence type="ECO:0000256" key="2">
    <source>
        <dbReference type="ARBA" id="ARBA00001927"/>
    </source>
</evidence>
<dbReference type="SUPFAM" id="SSF69336">
    <property type="entry name" value="Alpha subunit of glutamate synthase, C-terminal domain"/>
    <property type="match status" value="1"/>
</dbReference>
<dbReference type="EMBL" id="CU459003">
    <property type="protein sequence ID" value="CAM77927.1"/>
    <property type="molecule type" value="Genomic_DNA"/>
</dbReference>
<reference evidence="22" key="1">
    <citation type="journal article" date="2007" name="J. Bacteriol.">
        <title>Comparative genome analysis of four magnetotactic bacteria reveals a complex set of group-specific genes implicated in magnetosome biomineralization and function.</title>
        <authorList>
            <person name="Richter M."/>
            <person name="Kube M."/>
            <person name="Bazylinski D.A."/>
            <person name="Lombardot T."/>
            <person name="Gloeckner F.O."/>
            <person name="Reinhardt R."/>
            <person name="Schueler D."/>
        </authorList>
    </citation>
    <scope>NUCLEOTIDE SEQUENCE</scope>
    <source>
        <strain evidence="22">MSR-1</strain>
    </source>
</reference>
<dbReference type="PANTHER" id="PTHR11938">
    <property type="entry name" value="FAD NADPH DEHYDROGENASE/OXIDOREDUCTASE"/>
    <property type="match status" value="1"/>
</dbReference>
<comment type="catalytic activity">
    <reaction evidence="18">
        <text>2 L-glutamate + NADP(+) = L-glutamine + 2-oxoglutarate + NADPH + H(+)</text>
        <dbReference type="Rhea" id="RHEA:15501"/>
        <dbReference type="ChEBI" id="CHEBI:15378"/>
        <dbReference type="ChEBI" id="CHEBI:16810"/>
        <dbReference type="ChEBI" id="CHEBI:29985"/>
        <dbReference type="ChEBI" id="CHEBI:57783"/>
        <dbReference type="ChEBI" id="CHEBI:58349"/>
        <dbReference type="ChEBI" id="CHEBI:58359"/>
        <dbReference type="EC" id="1.4.1.13"/>
    </reaction>
</comment>
<evidence type="ECO:0000256" key="20">
    <source>
        <dbReference type="ARBA" id="ARBA00079921"/>
    </source>
</evidence>
<dbReference type="InterPro" id="IPR017932">
    <property type="entry name" value="GATase_2_dom"/>
</dbReference>
<keyword evidence="13" id="KW-0408">Iron</keyword>
<keyword evidence="11" id="KW-0315">Glutamine amidotransferase</keyword>
<dbReference type="CDD" id="cd00713">
    <property type="entry name" value="GltS"/>
    <property type="match status" value="1"/>
</dbReference>
<comment type="cofactor">
    <cofactor evidence="1">
        <name>FMN</name>
        <dbReference type="ChEBI" id="CHEBI:58210"/>
    </cofactor>
</comment>
<evidence type="ECO:0000256" key="14">
    <source>
        <dbReference type="ARBA" id="ARBA00023014"/>
    </source>
</evidence>
<dbReference type="GO" id="GO:0006537">
    <property type="term" value="P:glutamate biosynthetic process"/>
    <property type="evidence" value="ECO:0007669"/>
    <property type="project" value="UniProtKB-KW"/>
</dbReference>
<dbReference type="FunFam" id="3.20.20.70:FF:000053">
    <property type="entry name" value="Glutamate synthase large subunit"/>
    <property type="match status" value="1"/>
</dbReference>
<evidence type="ECO:0000256" key="1">
    <source>
        <dbReference type="ARBA" id="ARBA00001917"/>
    </source>
</evidence>
<evidence type="ECO:0000256" key="12">
    <source>
        <dbReference type="ARBA" id="ARBA00023002"/>
    </source>
</evidence>
<evidence type="ECO:0000256" key="8">
    <source>
        <dbReference type="ARBA" id="ARBA00022643"/>
    </source>
</evidence>
<dbReference type="InterPro" id="IPR029055">
    <property type="entry name" value="Ntn_hydrolases_N"/>
</dbReference>
<dbReference type="GO" id="GO:0019676">
    <property type="term" value="P:ammonia assimilation cycle"/>
    <property type="evidence" value="ECO:0007669"/>
    <property type="project" value="TreeGrafter"/>
</dbReference>
<name>A4U4X0_9PROT</name>
<keyword evidence="14" id="KW-0411">Iron-sulfur</keyword>
<evidence type="ECO:0000256" key="15">
    <source>
        <dbReference type="ARBA" id="ARBA00023164"/>
    </source>
</evidence>
<dbReference type="CDD" id="cd00982">
    <property type="entry name" value="gltB_C"/>
    <property type="match status" value="1"/>
</dbReference>
<dbReference type="Pfam" id="PF01645">
    <property type="entry name" value="Glu_synthase"/>
    <property type="match status" value="1"/>
</dbReference>
<dbReference type="GO" id="GO:0004355">
    <property type="term" value="F:glutamate synthase (NADPH) activity"/>
    <property type="evidence" value="ECO:0007669"/>
    <property type="project" value="UniProtKB-EC"/>
</dbReference>
<dbReference type="MEROPS" id="C44.003"/>
<dbReference type="PROSITE" id="PS51278">
    <property type="entry name" value="GATASE_TYPE_2"/>
    <property type="match status" value="1"/>
</dbReference>
<dbReference type="Gene3D" id="3.60.20.10">
    <property type="entry name" value="Glutamine Phosphoribosylpyrophosphate, subunit 1, domain 1"/>
    <property type="match status" value="1"/>
</dbReference>
<dbReference type="InterPro" id="IPR036485">
    <property type="entry name" value="Glu_synth_asu_C_sf"/>
</dbReference>
<evidence type="ECO:0000256" key="11">
    <source>
        <dbReference type="ARBA" id="ARBA00022962"/>
    </source>
</evidence>
<comment type="cofactor">
    <cofactor evidence="2">
        <name>[3Fe-4S] cluster</name>
        <dbReference type="ChEBI" id="CHEBI:21137"/>
    </cofactor>
</comment>
<evidence type="ECO:0000259" key="21">
    <source>
        <dbReference type="PROSITE" id="PS51278"/>
    </source>
</evidence>
<sequence length="1596" mass="174080">MLGERGGMPYEVCFASDGWIKPFAGWCSGFAGRHGKTLEIRLCRPYRHGAGGGPKGTECTMSGLPEVQGLYDPRYEHDACGVGFIADIKNRKSHEIIEQGLEILKNLTHRGAVGADPLAGDGAGILIQMPDAFLRAEAAKLGIVLPSEGSYAAGTVFLPQDAALRSACVGLVDKLINAEGQILLGWRDVPTDGSGLGETVKPTEPFVRMVFVAKGANCADQQAFERKLFVIRKQAENAIPAGAERDFYIPSLSSRTLVYKGMLLADQVGAYYQDLSDPAMVSALALVHQRFSTNTFPSWRLAHPFRMISHNGEINTLRGNVNWMNARRKAMSSPVFGPDLEKLFPLIAEGQSDTACFDNALELLVLGGYPMHHAMMMLVPEAWSGNPLMDDKRRAFYEYHAALMEPWDGPAALCFTDGRQIGATLDRNGLRPARYLITEDDKIMMASEMGVLKFAEDKIVKKWRLQPGKMLLIDLEKGRLIDDTEIKDELAGAKPYQQWLDEAQVVLEDLKIAVEPKGFDGATLLKRQQVFGYTQEDLKFLMQPMAVTGQEAIGSMGTDTPIAVLSDKPKNLFNYFKQLFAQVTNPPIDSIREESVMSLVNLIGPRPNLLAMEHGAEGKRLEVKQPILTNEDLEKIRRIENVPNSGFKSLTLDITWAAATGAAGMEQAINDLCALAQSKVADGYNILILSDRKVGADRVPMPSLLAISAVHHHLIREGLRTQVGLVMETGEAREIHHMCCLAGYGAEAINPYLAFETLESMRPTLPEKLEAYEVQKRFIKGIDKAILKVMAKMGISTYQSYCGAQIFDAVGLAQGFVDAYFAGTASRIGGVGLKEVAEETVRRHQLAYSDAPIYKNALDVGGEYAWRTRGEDHAWTSESIQAMQHAVRTNSYETFKDFSRQIDEQSQRLLTLRGLFDIKPAGNGIPLDEVEPASEIVKRFVTGAMSFGSISWEAHTTLAIAMNRIGGKSNTGEGGELAERFVPMANGDSMRSAIKQVASGRFGVTTEYLVNADDIQIKMAQGAKPGEGGQLPGHKVDESIAKVRHSTPGVGLISPPPHHDIYSIEDLAQLIFDMKNVNPAARISVKLVSEVGVGTVAAGVTKAKADHVTISGFDGGTGASPLTSIKHAGSPWEIGLAETHQTLVLNGLRKRVAVQVDGALRTGRDVVIGALLGADEFGFATAPLIAAGCIMMRKCHLNTCPVGVATQDPDLRKRFKGQPEHVINYFFFIAEEVREWMAKLGFRTIQDMVGRSDLLDTNKAINHWKADGLDFSRLFHKVDSKGEPVYNCETQDHEIDNVLDRTLIAKARNAIDTKQPVRIEAEIHNYDRTAGAMLGGEVAKKWGHAGLAEDTIHVKLTGTSGQSFGAFSAKGMTLELEGEGNDYVGKGLSGGKIIIYPPKVSKIVAEDNIIVGNTVLYGAIEGECYFRGIGGERFAVRNSGAIAVVEGVGDHGCEYMTGGCVLVIGPTGRNFAAGMSGGVAYVLDEAGDFAKRCNLAMVELEPVQAEEDAMEKHEGMSNDLEAHGLVDVMGDMTRGDADRILAMLKNHVHYTGSKRAHDILLNWEYHMPKFVKVMPVDYRRALMEMQKAQEPKQGGN</sequence>
<evidence type="ECO:0000256" key="10">
    <source>
        <dbReference type="ARBA" id="ARBA00022827"/>
    </source>
</evidence>
<evidence type="ECO:0000256" key="9">
    <source>
        <dbReference type="ARBA" id="ARBA00022723"/>
    </source>
</evidence>
<dbReference type="EC" id="1.4.1.13" evidence="5"/>
<evidence type="ECO:0000313" key="22">
    <source>
        <dbReference type="EMBL" id="CAM77927.1"/>
    </source>
</evidence>
<dbReference type="InterPro" id="IPR006982">
    <property type="entry name" value="Glu_synth_centr_N"/>
</dbReference>
<evidence type="ECO:0000256" key="3">
    <source>
        <dbReference type="ARBA" id="ARBA00001974"/>
    </source>
</evidence>
<keyword evidence="6" id="KW-0028">Amino-acid biosynthesis</keyword>
<dbReference type="CDD" id="cd02808">
    <property type="entry name" value="GltS_FMN"/>
    <property type="match status" value="1"/>
</dbReference>
<comment type="pathway">
    <text evidence="17">Amino-acid biosynthesis; L-glutamate biosynthesis via GLT pathway; L-glutamate from 2-oxoglutarate and L-glutamine (NADP(+) route): step 1/1.</text>
</comment>
<comment type="cofactor">
    <cofactor evidence="3">
        <name>FAD</name>
        <dbReference type="ChEBI" id="CHEBI:57692"/>
    </cofactor>
</comment>
<protein>
    <recommendedName>
        <fullName evidence="19">Glutamate synthase [NADPH] large chain</fullName>
        <ecNumber evidence="5">1.4.1.13</ecNumber>
    </recommendedName>
    <alternativeName>
        <fullName evidence="20">Glutamate synthase subunit alpha</fullName>
    </alternativeName>
</protein>
<feature type="domain" description="Glutamine amidotransferase type-2" evidence="21">
    <location>
        <begin position="80"/>
        <end position="476"/>
    </location>
</feature>
<dbReference type="Pfam" id="PF01493">
    <property type="entry name" value="GXGXG"/>
    <property type="match status" value="1"/>
</dbReference>
<dbReference type="Pfam" id="PF04898">
    <property type="entry name" value="Glu_syn_central"/>
    <property type="match status" value="1"/>
</dbReference>
<dbReference type="InterPro" id="IPR050711">
    <property type="entry name" value="ET-N_metabolism_enzyme"/>
</dbReference>
<dbReference type="SUPFAM" id="SSF56235">
    <property type="entry name" value="N-terminal nucleophile aminohydrolases (Ntn hydrolases)"/>
    <property type="match status" value="1"/>
</dbReference>
<keyword evidence="15" id="KW-0314">Glutamate biosynthesis</keyword>
<keyword evidence="16" id="KW-0003">3Fe-4S</keyword>
<dbReference type="FunFam" id="3.60.20.10:FF:000001">
    <property type="entry name" value="Glutamate synthase, large subunit"/>
    <property type="match status" value="1"/>
</dbReference>
<dbReference type="Gene3D" id="3.20.20.70">
    <property type="entry name" value="Aldolase class I"/>
    <property type="match status" value="2"/>
</dbReference>
<dbReference type="FunFam" id="2.160.20.60:FF:000001">
    <property type="entry name" value="Glutamate synthase, large subunit"/>
    <property type="match status" value="1"/>
</dbReference>
<proteinExistence type="inferred from homology"/>
<evidence type="ECO:0000256" key="19">
    <source>
        <dbReference type="ARBA" id="ARBA00072108"/>
    </source>
</evidence>
<evidence type="ECO:0000256" key="18">
    <source>
        <dbReference type="ARBA" id="ARBA00048151"/>
    </source>
</evidence>
<evidence type="ECO:0000256" key="17">
    <source>
        <dbReference type="ARBA" id="ARBA00037898"/>
    </source>
</evidence>
<comment type="similarity">
    <text evidence="4">Belongs to the glutamate synthase family.</text>
</comment>
<dbReference type="InterPro" id="IPR013785">
    <property type="entry name" value="Aldolase_TIM"/>
</dbReference>
<evidence type="ECO:0000256" key="5">
    <source>
        <dbReference type="ARBA" id="ARBA00012079"/>
    </source>
</evidence>
<evidence type="ECO:0000256" key="6">
    <source>
        <dbReference type="ARBA" id="ARBA00022605"/>
    </source>
</evidence>
<accession>A4U4X0</accession>
<evidence type="ECO:0000256" key="16">
    <source>
        <dbReference type="ARBA" id="ARBA00023291"/>
    </source>
</evidence>
<dbReference type="Pfam" id="PF00310">
    <property type="entry name" value="GATase_2"/>
    <property type="match status" value="1"/>
</dbReference>
<dbReference type="InterPro" id="IPR002489">
    <property type="entry name" value="Glu_synth_asu_C"/>
</dbReference>
<evidence type="ECO:0000256" key="4">
    <source>
        <dbReference type="ARBA" id="ARBA00009716"/>
    </source>
</evidence>
<gene>
    <name evidence="22" type="primary">gltB</name>
    <name evidence="22" type="ORF">MGR_3995</name>
</gene>